<evidence type="ECO:0000313" key="2">
    <source>
        <dbReference type="Proteomes" id="UP000297245"/>
    </source>
</evidence>
<sequence length="141" mass="16166">GNKDLEYRKYELTTREWNVLDDLAYVLKIFKDATLYFSNDQTSTISKVIPAMDTIDDLLTTSSLPNASHAAVTPPNSRRPNIRILNPSVKAALRLAKNVMNRYYSLTDTSSVYCISMVLHPGLKLEYFRRRDWPAEWVHAA</sequence>
<proteinExistence type="predicted"/>
<dbReference type="InterPro" id="IPR012337">
    <property type="entry name" value="RNaseH-like_sf"/>
</dbReference>
<dbReference type="EMBL" id="ML179870">
    <property type="protein sequence ID" value="THU80782.1"/>
    <property type="molecule type" value="Genomic_DNA"/>
</dbReference>
<feature type="non-terminal residue" evidence="1">
    <location>
        <position position="141"/>
    </location>
</feature>
<dbReference type="AlphaFoldDB" id="A0A4S8KXQ1"/>
<keyword evidence="2" id="KW-1185">Reference proteome</keyword>
<dbReference type="SUPFAM" id="SSF53098">
    <property type="entry name" value="Ribonuclease H-like"/>
    <property type="match status" value="1"/>
</dbReference>
<name>A0A4S8KXQ1_DENBC</name>
<dbReference type="OrthoDB" id="3359487at2759"/>
<protein>
    <recommendedName>
        <fullName evidence="3">hAT-like transposase RNase-H fold domain-containing protein</fullName>
    </recommendedName>
</protein>
<dbReference type="Proteomes" id="UP000297245">
    <property type="component" value="Unassembled WGS sequence"/>
</dbReference>
<evidence type="ECO:0000313" key="1">
    <source>
        <dbReference type="EMBL" id="THU80782.1"/>
    </source>
</evidence>
<feature type="non-terminal residue" evidence="1">
    <location>
        <position position="1"/>
    </location>
</feature>
<organism evidence="1 2">
    <name type="scientific">Dendrothele bispora (strain CBS 962.96)</name>
    <dbReference type="NCBI Taxonomy" id="1314807"/>
    <lineage>
        <taxon>Eukaryota</taxon>
        <taxon>Fungi</taxon>
        <taxon>Dikarya</taxon>
        <taxon>Basidiomycota</taxon>
        <taxon>Agaricomycotina</taxon>
        <taxon>Agaricomycetes</taxon>
        <taxon>Agaricomycetidae</taxon>
        <taxon>Agaricales</taxon>
        <taxon>Agaricales incertae sedis</taxon>
        <taxon>Dendrothele</taxon>
    </lineage>
</organism>
<gene>
    <name evidence="1" type="ORF">K435DRAFT_617863</name>
</gene>
<reference evidence="1 2" key="1">
    <citation type="journal article" date="2019" name="Nat. Ecol. Evol.">
        <title>Megaphylogeny resolves global patterns of mushroom evolution.</title>
        <authorList>
            <person name="Varga T."/>
            <person name="Krizsan K."/>
            <person name="Foldi C."/>
            <person name="Dima B."/>
            <person name="Sanchez-Garcia M."/>
            <person name="Sanchez-Ramirez S."/>
            <person name="Szollosi G.J."/>
            <person name="Szarkandi J.G."/>
            <person name="Papp V."/>
            <person name="Albert L."/>
            <person name="Andreopoulos W."/>
            <person name="Angelini C."/>
            <person name="Antonin V."/>
            <person name="Barry K.W."/>
            <person name="Bougher N.L."/>
            <person name="Buchanan P."/>
            <person name="Buyck B."/>
            <person name="Bense V."/>
            <person name="Catcheside P."/>
            <person name="Chovatia M."/>
            <person name="Cooper J."/>
            <person name="Damon W."/>
            <person name="Desjardin D."/>
            <person name="Finy P."/>
            <person name="Geml J."/>
            <person name="Haridas S."/>
            <person name="Hughes K."/>
            <person name="Justo A."/>
            <person name="Karasinski D."/>
            <person name="Kautmanova I."/>
            <person name="Kiss B."/>
            <person name="Kocsube S."/>
            <person name="Kotiranta H."/>
            <person name="LaButti K.M."/>
            <person name="Lechner B.E."/>
            <person name="Liimatainen K."/>
            <person name="Lipzen A."/>
            <person name="Lukacs Z."/>
            <person name="Mihaltcheva S."/>
            <person name="Morgado L.N."/>
            <person name="Niskanen T."/>
            <person name="Noordeloos M.E."/>
            <person name="Ohm R.A."/>
            <person name="Ortiz-Santana B."/>
            <person name="Ovrebo C."/>
            <person name="Racz N."/>
            <person name="Riley R."/>
            <person name="Savchenko A."/>
            <person name="Shiryaev A."/>
            <person name="Soop K."/>
            <person name="Spirin V."/>
            <person name="Szebenyi C."/>
            <person name="Tomsovsky M."/>
            <person name="Tulloss R.E."/>
            <person name="Uehling J."/>
            <person name="Grigoriev I.V."/>
            <person name="Vagvolgyi C."/>
            <person name="Papp T."/>
            <person name="Martin F.M."/>
            <person name="Miettinen O."/>
            <person name="Hibbett D.S."/>
            <person name="Nagy L.G."/>
        </authorList>
    </citation>
    <scope>NUCLEOTIDE SEQUENCE [LARGE SCALE GENOMIC DNA]</scope>
    <source>
        <strain evidence="1 2">CBS 962.96</strain>
    </source>
</reference>
<evidence type="ECO:0008006" key="3">
    <source>
        <dbReference type="Google" id="ProtNLM"/>
    </source>
</evidence>
<accession>A0A4S8KXQ1</accession>